<keyword evidence="2" id="KW-1185">Reference proteome</keyword>
<protein>
    <submittedName>
        <fullName evidence="1">Oxidoreductase</fullName>
    </submittedName>
</protein>
<gene>
    <name evidence="1" type="ORF">FRZ06_05375</name>
</gene>
<proteinExistence type="predicted"/>
<dbReference type="EMBL" id="CP042469">
    <property type="protein sequence ID" value="QOX62816.1"/>
    <property type="molecule type" value="Genomic_DNA"/>
</dbReference>
<accession>A0ACD1A8Q6</accession>
<evidence type="ECO:0000313" key="1">
    <source>
        <dbReference type="EMBL" id="QOX62816.1"/>
    </source>
</evidence>
<name>A0ACD1A8Q6_9FIRM</name>
<reference evidence="1" key="1">
    <citation type="submission" date="2019-08" db="EMBL/GenBank/DDBJ databases">
        <title>Genome sequence of Clostridiales bacterium MT110.</title>
        <authorList>
            <person name="Cao J."/>
        </authorList>
    </citation>
    <scope>NUCLEOTIDE SEQUENCE</scope>
    <source>
        <strain evidence="1">MT110</strain>
    </source>
</reference>
<organism evidence="1 2">
    <name type="scientific">Anoxybacterium hadale</name>
    <dbReference type="NCBI Taxonomy" id="3408580"/>
    <lineage>
        <taxon>Bacteria</taxon>
        <taxon>Bacillati</taxon>
        <taxon>Bacillota</taxon>
        <taxon>Clostridia</taxon>
        <taxon>Peptostreptococcales</taxon>
        <taxon>Anaerovoracaceae</taxon>
        <taxon>Anoxybacterium</taxon>
    </lineage>
</organism>
<evidence type="ECO:0000313" key="2">
    <source>
        <dbReference type="Proteomes" id="UP000594014"/>
    </source>
</evidence>
<dbReference type="Proteomes" id="UP000594014">
    <property type="component" value="Chromosome"/>
</dbReference>
<sequence>MKILTVTDLFIKKEVVETALREKLCHIENLQIENFSVDFPITPLQYSDGEVTEFVGSEEDIIERISDVDHLVVHTSPITKRVLEHAKQLKSISVTRGGAINVNIEAATKMNLPVFNTPGRNSSAVAEFTVGLFIAETRNIARSHETTRQGKWIDDYYMYDKTEYELSSKVIGLMGYGNIGEKVCKLLSGFGCKVLVYDPYISQVESNAELVALDTLLTEADILSLHMRVTPETTGMINMEFMKKMKPSAILVNTARGPLVNYSDLYEALTSGIIARAALDTFESEPIAEEDPLLKLDNVTLTNHIAGASRNAVKISAEIMAEDLNAFLEGREVKNLVNKDYDK</sequence>